<accession>A0ABN9VK78</accession>
<keyword evidence="3" id="KW-1185">Reference proteome</keyword>
<dbReference type="Proteomes" id="UP001189429">
    <property type="component" value="Unassembled WGS sequence"/>
</dbReference>
<sequence length="398" mass="41921">MITGSTPRVVAGHMRPTTLHHRTPQEIKVSANPHPSCRRRPQDGPRGLKGGWAGPVARAPARSTPRHGAKVRRGGYIQKKVRSMPATCRPSQARMVDERIRGPARAPPQGRRGSSFPLPVRGIQPWHNCVAADLASSAARCFCSRPRSPQKASPCTPSRADGGGRGGPPAPPRRDGAPRGLAKAVVTRSQPVAAGAAAPAARRVGPSPQGDRRAHCSELAKEVLRWISLGAGGTSRPSARRGGEDSTGGGGFWTFPRAKKRRHHRQPGPPRSPGSPGREGGPGWRWGWVVPSSGERELGRCISGTSGTSGSECASKAVATGVREVVPLMPPLRRGDEKKEAAPGVLVDRSETSATCPLAERGNGGDEVTSTSLLAPPPPLPSPRPFPMGRQRGGSSRR</sequence>
<proteinExistence type="predicted"/>
<name>A0ABN9VK78_9DINO</name>
<comment type="caution">
    <text evidence="2">The sequence shown here is derived from an EMBL/GenBank/DDBJ whole genome shotgun (WGS) entry which is preliminary data.</text>
</comment>
<feature type="compositionally biased region" description="Pro residues" evidence="1">
    <location>
        <begin position="375"/>
        <end position="386"/>
    </location>
</feature>
<feature type="compositionally biased region" description="Basic residues" evidence="1">
    <location>
        <begin position="64"/>
        <end position="73"/>
    </location>
</feature>
<feature type="compositionally biased region" description="Low complexity" evidence="1">
    <location>
        <begin position="103"/>
        <end position="113"/>
    </location>
</feature>
<reference evidence="2" key="1">
    <citation type="submission" date="2023-10" db="EMBL/GenBank/DDBJ databases">
        <authorList>
            <person name="Chen Y."/>
            <person name="Shah S."/>
            <person name="Dougan E. K."/>
            <person name="Thang M."/>
            <person name="Chan C."/>
        </authorList>
    </citation>
    <scope>NUCLEOTIDE SEQUENCE [LARGE SCALE GENOMIC DNA]</scope>
</reference>
<dbReference type="EMBL" id="CAUYUJ010017294">
    <property type="protein sequence ID" value="CAK0873557.1"/>
    <property type="molecule type" value="Genomic_DNA"/>
</dbReference>
<feature type="compositionally biased region" description="Low complexity" evidence="1">
    <location>
        <begin position="191"/>
        <end position="205"/>
    </location>
</feature>
<feature type="region of interest" description="Disordered" evidence="1">
    <location>
        <begin position="1"/>
        <end position="119"/>
    </location>
</feature>
<feature type="region of interest" description="Disordered" evidence="1">
    <location>
        <begin position="328"/>
        <end position="398"/>
    </location>
</feature>
<gene>
    <name evidence="2" type="ORF">PCOR1329_LOCUS58744</name>
</gene>
<feature type="region of interest" description="Disordered" evidence="1">
    <location>
        <begin position="145"/>
        <end position="215"/>
    </location>
</feature>
<evidence type="ECO:0000313" key="3">
    <source>
        <dbReference type="Proteomes" id="UP001189429"/>
    </source>
</evidence>
<organism evidence="2 3">
    <name type="scientific">Prorocentrum cordatum</name>
    <dbReference type="NCBI Taxonomy" id="2364126"/>
    <lineage>
        <taxon>Eukaryota</taxon>
        <taxon>Sar</taxon>
        <taxon>Alveolata</taxon>
        <taxon>Dinophyceae</taxon>
        <taxon>Prorocentrales</taxon>
        <taxon>Prorocentraceae</taxon>
        <taxon>Prorocentrum</taxon>
    </lineage>
</organism>
<protein>
    <submittedName>
        <fullName evidence="2">Uncharacterized protein</fullName>
    </submittedName>
</protein>
<feature type="compositionally biased region" description="Basic residues" evidence="1">
    <location>
        <begin position="257"/>
        <end position="266"/>
    </location>
</feature>
<feature type="region of interest" description="Disordered" evidence="1">
    <location>
        <begin position="231"/>
        <end position="290"/>
    </location>
</feature>
<evidence type="ECO:0000313" key="2">
    <source>
        <dbReference type="EMBL" id="CAK0873557.1"/>
    </source>
</evidence>
<evidence type="ECO:0000256" key="1">
    <source>
        <dbReference type="SAM" id="MobiDB-lite"/>
    </source>
</evidence>